<organism evidence="1">
    <name type="scientific">uncultured bacterium A1Q1_fos_2067</name>
    <dbReference type="NCBI Taxonomy" id="1256560"/>
    <lineage>
        <taxon>Bacteria</taxon>
        <taxon>environmental samples</taxon>
    </lineage>
</organism>
<accession>L7VQC9</accession>
<sequence>MNSVNAVRAYGCKQIATFLKDRMNVEIGAARTKESRLITSNVS</sequence>
<proteinExistence type="predicted"/>
<dbReference type="AlphaFoldDB" id="L7VQC9"/>
<evidence type="ECO:0000313" key="1">
    <source>
        <dbReference type="EMBL" id="AGC71112.1"/>
    </source>
</evidence>
<reference evidence="1" key="1">
    <citation type="submission" date="2012-09" db="EMBL/GenBank/DDBJ databases">
        <title>Metagenomic Characterization of a Microbial Community in Wastewater Detects High Levels of Antibiotic Resistance.</title>
        <authorList>
            <person name="Abrams M."/>
            <person name="Caldwell A."/>
            <person name="Vandaei E."/>
            <person name="Lee W."/>
            <person name="Perrott J."/>
            <person name="Khan S.Y."/>
            <person name="Ta J."/>
            <person name="Romero D."/>
            <person name="Nguyen V."/>
            <person name="Pourmand N."/>
            <person name="Ouverney C.C."/>
        </authorList>
    </citation>
    <scope>NUCLEOTIDE SEQUENCE</scope>
</reference>
<protein>
    <submittedName>
        <fullName evidence="1">Uncharacterized protein</fullName>
    </submittedName>
</protein>
<name>L7VQC9_9BACT</name>
<dbReference type="EMBL" id="JX649862">
    <property type="protein sequence ID" value="AGC71112.1"/>
    <property type="molecule type" value="Genomic_DNA"/>
</dbReference>